<gene>
    <name evidence="2" type="ORF">QE258_10170</name>
</gene>
<proteinExistence type="predicted"/>
<keyword evidence="3" id="KW-1185">Reference proteome</keyword>
<sequence length="272" mass="31100">MSKLVTIQNKQLPVIEYKSQRVITNDILAQGYGTDAKIISNNFNRNKDRFVEGKHYFKIEGEELRSFINHSSLRGLVSKHTNVLYLWTDRGASRHAKILETDEAWDWYEALEDNYFNKAILQIKPHKDEGSGLPEFRKAKAIEIQAKAIQIQMENVKKIFEWATNLSDNARQTIIAGLINPIAGSEVIPLPLITEKHYTATEIGKMFGVSANKIGRIANDNKMKVKAYGDTYLDKSPYSNKEVESFRYNEKAIKKFKEILVAEQESAKSEIV</sequence>
<protein>
    <submittedName>
        <fullName evidence="2">ORF6N domain-containing protein</fullName>
    </submittedName>
</protein>
<name>A0ABY8NUF9_9GAMM</name>
<dbReference type="Pfam" id="PF10543">
    <property type="entry name" value="ORF6N"/>
    <property type="match status" value="1"/>
</dbReference>
<dbReference type="EMBL" id="CP123523">
    <property type="protein sequence ID" value="WGM07566.1"/>
    <property type="molecule type" value="Genomic_DNA"/>
</dbReference>
<accession>A0ABY8NUF9</accession>
<evidence type="ECO:0000313" key="3">
    <source>
        <dbReference type="Proteomes" id="UP001177592"/>
    </source>
</evidence>
<evidence type="ECO:0000313" key="2">
    <source>
        <dbReference type="EMBL" id="WGM07566.1"/>
    </source>
</evidence>
<reference evidence="2" key="1">
    <citation type="submission" date="2023-04" db="EMBL/GenBank/DDBJ databases">
        <title>Genome dynamics across the evolutionary transition to endosymbiosis.</title>
        <authorList>
            <person name="Siozios S."/>
            <person name="Nadal-Jimenez P."/>
            <person name="Azagi T."/>
            <person name="Sprong H."/>
            <person name="Frost C.L."/>
            <person name="Parratt S.R."/>
            <person name="Taylor G."/>
            <person name="Brettell L."/>
            <person name="Lew K.C."/>
            <person name="Croft L."/>
            <person name="King K.C."/>
            <person name="Brockhurst M.A."/>
            <person name="Hypsa V."/>
            <person name="Novakova E."/>
            <person name="Darby A.C."/>
            <person name="Hurst G.D.D."/>
        </authorList>
    </citation>
    <scope>NUCLEOTIDE SEQUENCE</scope>
    <source>
        <strain evidence="2">ANv_CAN</strain>
    </source>
</reference>
<dbReference type="Proteomes" id="UP001177592">
    <property type="component" value="Chromosome"/>
</dbReference>
<evidence type="ECO:0000259" key="1">
    <source>
        <dbReference type="Pfam" id="PF10543"/>
    </source>
</evidence>
<dbReference type="RefSeq" id="WP_280632454.1">
    <property type="nucleotide sequence ID" value="NZ_CP123523.1"/>
</dbReference>
<feature type="domain" description="KilA-N DNA-binding" evidence="1">
    <location>
        <begin position="13"/>
        <end position="98"/>
    </location>
</feature>
<organism evidence="2 3">
    <name type="scientific">Arsenophonus nasoniae</name>
    <name type="common">son-killer infecting Nasonia vitripennis</name>
    <dbReference type="NCBI Taxonomy" id="638"/>
    <lineage>
        <taxon>Bacteria</taxon>
        <taxon>Pseudomonadati</taxon>
        <taxon>Pseudomonadota</taxon>
        <taxon>Gammaproteobacteria</taxon>
        <taxon>Enterobacterales</taxon>
        <taxon>Morganellaceae</taxon>
        <taxon>Arsenophonus</taxon>
    </lineage>
</organism>
<dbReference type="InterPro" id="IPR018873">
    <property type="entry name" value="KilA-N_DNA-bd_domain"/>
</dbReference>